<gene>
    <name evidence="3" type="ORF">PBIL07802_LOCUS18891</name>
</gene>
<dbReference type="Gene3D" id="2.130.10.10">
    <property type="entry name" value="YVTN repeat-like/Quinoprotein amine dehydrogenase"/>
    <property type="match status" value="2"/>
</dbReference>
<dbReference type="InterPro" id="IPR001680">
    <property type="entry name" value="WD40_rpt"/>
</dbReference>
<proteinExistence type="predicted"/>
<evidence type="ECO:0000313" key="3">
    <source>
        <dbReference type="EMBL" id="CAE0256635.1"/>
    </source>
</evidence>
<evidence type="ECO:0000256" key="1">
    <source>
        <dbReference type="ARBA" id="ARBA00022574"/>
    </source>
</evidence>
<keyword evidence="2" id="KW-0677">Repeat</keyword>
<keyword evidence="1" id="KW-0853">WD repeat</keyword>
<dbReference type="SMART" id="SM00320">
    <property type="entry name" value="WD40"/>
    <property type="match status" value="6"/>
</dbReference>
<dbReference type="Pfam" id="PF00400">
    <property type="entry name" value="WD40"/>
    <property type="match status" value="2"/>
</dbReference>
<dbReference type="PANTHER" id="PTHR44129">
    <property type="entry name" value="WD REPEAT-CONTAINING PROTEIN POP1"/>
    <property type="match status" value="1"/>
</dbReference>
<dbReference type="AlphaFoldDB" id="A0A7S3GBH1"/>
<dbReference type="PROSITE" id="PS51257">
    <property type="entry name" value="PROKAR_LIPOPROTEIN"/>
    <property type="match status" value="1"/>
</dbReference>
<reference evidence="3" key="1">
    <citation type="submission" date="2021-01" db="EMBL/GenBank/DDBJ databases">
        <authorList>
            <person name="Corre E."/>
            <person name="Pelletier E."/>
            <person name="Niang G."/>
            <person name="Scheremetjew M."/>
            <person name="Finn R."/>
            <person name="Kale V."/>
            <person name="Holt S."/>
            <person name="Cochrane G."/>
            <person name="Meng A."/>
            <person name="Brown T."/>
            <person name="Cohen L."/>
        </authorList>
    </citation>
    <scope>NUCLEOTIDE SEQUENCE</scope>
    <source>
        <strain evidence="3">NIES-2562</strain>
    </source>
</reference>
<dbReference type="InterPro" id="IPR015943">
    <property type="entry name" value="WD40/YVTN_repeat-like_dom_sf"/>
</dbReference>
<organism evidence="3">
    <name type="scientific">Palpitomonas bilix</name>
    <dbReference type="NCBI Taxonomy" id="652834"/>
    <lineage>
        <taxon>Eukaryota</taxon>
        <taxon>Eukaryota incertae sedis</taxon>
    </lineage>
</organism>
<dbReference type="InterPro" id="IPR036322">
    <property type="entry name" value="WD40_repeat_dom_sf"/>
</dbReference>
<evidence type="ECO:0000256" key="2">
    <source>
        <dbReference type="ARBA" id="ARBA00022737"/>
    </source>
</evidence>
<dbReference type="EMBL" id="HBIB01029013">
    <property type="protein sequence ID" value="CAE0256635.1"/>
    <property type="molecule type" value="Transcribed_RNA"/>
</dbReference>
<protein>
    <submittedName>
        <fullName evidence="3">Uncharacterized protein</fullName>
    </submittedName>
</protein>
<sequence length="405" mass="44043">MLKQLQVLNKWHGMSTTCSSFSSCGRYLISSSLDTTAVVYTRDENGDWDRIHTIPHQGWVGGCAFSPLEGETFFLTACDYGYLSLGRITSRSRAEGDWCGEVPPVQVEVRDELIEVDADTSDFLTVAITPDGQQVAASLREGAVHIWAIQRRGKSKYDDVGEGERAEGERESWPEFEHLQVCESAHLNCMSGVAFSPSSRWMATSLPSSQPDTAQNIALWRWDDDGAGEKSIGTWVQEETIERGCASGQLVFGSIEKGRCDSVWLAAASEKGVVEVWAGREKGEKLIISTFQTLQCHDDGALVAAVALLPLSKGGTLLFTGGGLDGYVKVWMSQRSGGGDNPLPFVHLQTVVAGKITGIASLSLSKSGHLLAATPLSSLVLWECDEDYAVPVQVHDNRGSHQREM</sequence>
<dbReference type="InterPro" id="IPR050349">
    <property type="entry name" value="WD_LIS1/nudF_dynein_reg"/>
</dbReference>
<dbReference type="SUPFAM" id="SSF50978">
    <property type="entry name" value="WD40 repeat-like"/>
    <property type="match status" value="1"/>
</dbReference>
<name>A0A7S3GBH1_9EUKA</name>
<accession>A0A7S3GBH1</accession>